<evidence type="ECO:0000313" key="1">
    <source>
        <dbReference type="EMBL" id="KAF5372589.1"/>
    </source>
</evidence>
<dbReference type="OrthoDB" id="2631350at2759"/>
<comment type="caution">
    <text evidence="1">The sequence shown here is derived from an EMBL/GenBank/DDBJ whole genome shotgun (WGS) entry which is preliminary data.</text>
</comment>
<protein>
    <submittedName>
        <fullName evidence="1">Uncharacterized protein</fullName>
    </submittedName>
</protein>
<sequence>MVSPSLKSALFHLCEAQDVHVFLSAAREKAPMLQSLTIISPRISSLDLGYLSQLQNLQSLDFGYAVTVKAHVAESVVPVQFPQSLKQLKLHGGQIVRGARQLFDVLEIYRASEIESLYIGGIIFRADLERMFSVLSSQWSCTITNLTLQLLVPKLLTNMDQTPNLILDFIRPLFSLQSLRVFEAGIISIRWLDVCIMDTLITDICNTWPQLTKLQICSNGFEELPTVESLKTLSQLCLDLERVTVPFNIVGVPSVHFDNDSTTYLSSSSHKLKCFTVIVEDDNTLQEFLINSSRSLAYHLDLSFPYLKDVYIKPHSGAVVLSWSKVMDIIRLCQDARSGEEKQP</sequence>
<accession>A0A8H5GWM0</accession>
<evidence type="ECO:0000313" key="2">
    <source>
        <dbReference type="Proteomes" id="UP000559256"/>
    </source>
</evidence>
<dbReference type="Gene3D" id="3.80.10.10">
    <property type="entry name" value="Ribonuclease Inhibitor"/>
    <property type="match status" value="1"/>
</dbReference>
<organism evidence="1 2">
    <name type="scientific">Tetrapyrgos nigripes</name>
    <dbReference type="NCBI Taxonomy" id="182062"/>
    <lineage>
        <taxon>Eukaryota</taxon>
        <taxon>Fungi</taxon>
        <taxon>Dikarya</taxon>
        <taxon>Basidiomycota</taxon>
        <taxon>Agaricomycotina</taxon>
        <taxon>Agaricomycetes</taxon>
        <taxon>Agaricomycetidae</taxon>
        <taxon>Agaricales</taxon>
        <taxon>Marasmiineae</taxon>
        <taxon>Marasmiaceae</taxon>
        <taxon>Tetrapyrgos</taxon>
    </lineage>
</organism>
<dbReference type="InterPro" id="IPR032675">
    <property type="entry name" value="LRR_dom_sf"/>
</dbReference>
<keyword evidence="2" id="KW-1185">Reference proteome</keyword>
<dbReference type="EMBL" id="JAACJM010000005">
    <property type="protein sequence ID" value="KAF5372589.1"/>
    <property type="molecule type" value="Genomic_DNA"/>
</dbReference>
<reference evidence="1 2" key="1">
    <citation type="journal article" date="2020" name="ISME J.">
        <title>Uncovering the hidden diversity of litter-decomposition mechanisms in mushroom-forming fungi.</title>
        <authorList>
            <person name="Floudas D."/>
            <person name="Bentzer J."/>
            <person name="Ahren D."/>
            <person name="Johansson T."/>
            <person name="Persson P."/>
            <person name="Tunlid A."/>
        </authorList>
    </citation>
    <scope>NUCLEOTIDE SEQUENCE [LARGE SCALE GENOMIC DNA]</scope>
    <source>
        <strain evidence="1 2">CBS 291.85</strain>
    </source>
</reference>
<gene>
    <name evidence="1" type="ORF">D9758_005164</name>
</gene>
<dbReference type="Proteomes" id="UP000559256">
    <property type="component" value="Unassembled WGS sequence"/>
</dbReference>
<proteinExistence type="predicted"/>
<name>A0A8H5GWM0_9AGAR</name>
<dbReference type="SUPFAM" id="SSF52058">
    <property type="entry name" value="L domain-like"/>
    <property type="match status" value="1"/>
</dbReference>
<dbReference type="AlphaFoldDB" id="A0A8H5GWM0"/>